<dbReference type="KEGG" id="vfa:MM35RIKEN_16700"/>
<evidence type="ECO:0000313" key="3">
    <source>
        <dbReference type="Proteomes" id="UP000681343"/>
    </source>
</evidence>
<accession>A0A810PSD3</accession>
<organism evidence="2 3">
    <name type="scientific">Vescimonas fastidiosa</name>
    <dbReference type="NCBI Taxonomy" id="2714353"/>
    <lineage>
        <taxon>Bacteria</taxon>
        <taxon>Bacillati</taxon>
        <taxon>Bacillota</taxon>
        <taxon>Clostridia</taxon>
        <taxon>Eubacteriales</taxon>
        <taxon>Oscillospiraceae</taxon>
        <taxon>Vescimonas</taxon>
    </lineage>
</organism>
<keyword evidence="3" id="KW-1185">Reference proteome</keyword>
<feature type="domain" description="Phage head morphogenesis" evidence="1">
    <location>
        <begin position="173"/>
        <end position="292"/>
    </location>
</feature>
<sequence length="519" mass="58864">MANSDLGHKLTDKELAKLERRIATLYREAGKELQATIDAYFEQFKKRDEEMKALIGTVQNGKEWTEADYKQWRLNQIGRGERYQAMRDKVAHRVTDANAVAVSYTNDATPGIYSLNRNYAAYTIESVAGNVGFDLWDEQAVKRLMVEQPDLMPYYPPKRALKRGIDLAYGKKQITASVTSSILQGKSIKHMADDLQKRITTMSRDSAIRTARTAVTGAQNAGRMDSYAAAEKMGIKLKKEWLSTLDARTRHSHAMLDGEQVAQDKKFSNGCRFPGDPQGPPWEIYNCRCTLIAAVDGVDTSDGLRRTRDGLISDMTYAQWKDFKTASHSSIIRANDSWKVIADPITQATIDSVPEIVPRGFTKEMAGRLQEAYQDILTKAMEQEDIRTEVGSVFNMRMERISEVTVGERNHICLLSPNEAYISIHSHPDSLIFSAKDLQIFAANLNMQMMSVVGNDGTIYILQRTDDYDGFLFLKDFSEVQTRLKRLAEENKPNEYVAEIAGFLERSEEYGTHFDRYRM</sequence>
<geneLocation type="plasmid" evidence="2 3">
    <name>pMM35_01</name>
</geneLocation>
<dbReference type="Pfam" id="PF04233">
    <property type="entry name" value="Phage_Mu_F"/>
    <property type="match status" value="1"/>
</dbReference>
<proteinExistence type="predicted"/>
<name>A0A810PSD3_9FIRM</name>
<dbReference type="EMBL" id="AP023416">
    <property type="protein sequence ID" value="BCK79478.1"/>
    <property type="molecule type" value="Genomic_DNA"/>
</dbReference>
<reference evidence="2" key="1">
    <citation type="submission" date="2020-09" db="EMBL/GenBank/DDBJ databases">
        <title>New species isolated from human feces.</title>
        <authorList>
            <person name="Kitahara M."/>
            <person name="Shigeno Y."/>
            <person name="Shime M."/>
            <person name="Matsumoto Y."/>
            <person name="Nakamura S."/>
            <person name="Motooka D."/>
            <person name="Fukuoka S."/>
            <person name="Nishikawa H."/>
            <person name="Benno Y."/>
        </authorList>
    </citation>
    <scope>NUCLEOTIDE SEQUENCE</scope>
    <source>
        <strain evidence="2">MM35</strain>
        <plasmid evidence="2">pMM35_01</plasmid>
    </source>
</reference>
<protein>
    <recommendedName>
        <fullName evidence="1">Phage head morphogenesis domain-containing protein</fullName>
    </recommendedName>
</protein>
<keyword evidence="2" id="KW-0614">Plasmid</keyword>
<evidence type="ECO:0000259" key="1">
    <source>
        <dbReference type="Pfam" id="PF04233"/>
    </source>
</evidence>
<dbReference type="AlphaFoldDB" id="A0A810PSD3"/>
<dbReference type="InterPro" id="IPR006528">
    <property type="entry name" value="Phage_head_morphogenesis_dom"/>
</dbReference>
<dbReference type="NCBIfam" id="TIGR01641">
    <property type="entry name" value="phageSPP1_gp7"/>
    <property type="match status" value="1"/>
</dbReference>
<evidence type="ECO:0000313" key="2">
    <source>
        <dbReference type="EMBL" id="BCK79478.1"/>
    </source>
</evidence>
<gene>
    <name evidence="2" type="ORF">MM35RIKEN_16700</name>
</gene>
<dbReference type="RefSeq" id="WP_212821083.1">
    <property type="nucleotide sequence ID" value="NZ_AP023416.1"/>
</dbReference>
<dbReference type="Proteomes" id="UP000681343">
    <property type="component" value="Plasmid pMM35_01"/>
</dbReference>